<evidence type="ECO:0000256" key="4">
    <source>
        <dbReference type="ARBA" id="ARBA00022964"/>
    </source>
</evidence>
<dbReference type="GO" id="GO:0051213">
    <property type="term" value="F:dioxygenase activity"/>
    <property type="evidence" value="ECO:0007669"/>
    <property type="project" value="UniProtKB-KW"/>
</dbReference>
<evidence type="ECO:0000256" key="6">
    <source>
        <dbReference type="ARBA" id="ARBA00023004"/>
    </source>
</evidence>
<evidence type="ECO:0000256" key="2">
    <source>
        <dbReference type="ARBA" id="ARBA00022723"/>
    </source>
</evidence>
<dbReference type="AlphaFoldDB" id="A0A1I8HYP7"/>
<evidence type="ECO:0000256" key="1">
    <source>
        <dbReference type="ARBA" id="ARBA00001961"/>
    </source>
</evidence>
<dbReference type="Proteomes" id="UP000095280">
    <property type="component" value="Unplaced"/>
</dbReference>
<evidence type="ECO:0000259" key="7">
    <source>
        <dbReference type="PROSITE" id="PS51471"/>
    </source>
</evidence>
<dbReference type="InterPro" id="IPR006620">
    <property type="entry name" value="Pro_4_hyd_alph"/>
</dbReference>
<evidence type="ECO:0000313" key="9">
    <source>
        <dbReference type="WBParaSite" id="maker-uti_cns_0008739-snap-gene-0.3-mRNA-1"/>
    </source>
</evidence>
<evidence type="ECO:0000313" key="8">
    <source>
        <dbReference type="Proteomes" id="UP000095280"/>
    </source>
</evidence>
<keyword evidence="8" id="KW-1185">Reference proteome</keyword>
<dbReference type="SMART" id="SM00702">
    <property type="entry name" value="P4Hc"/>
    <property type="match status" value="1"/>
</dbReference>
<keyword evidence="3" id="KW-0847">Vitamin C</keyword>
<comment type="cofactor">
    <cofactor evidence="1">
        <name>L-ascorbate</name>
        <dbReference type="ChEBI" id="CHEBI:38290"/>
    </cofactor>
</comment>
<dbReference type="InterPro" id="IPR005123">
    <property type="entry name" value="Oxoglu/Fe-dep_dioxygenase_dom"/>
</dbReference>
<dbReference type="GO" id="GO:0016705">
    <property type="term" value="F:oxidoreductase activity, acting on paired donors, with incorporation or reduction of molecular oxygen"/>
    <property type="evidence" value="ECO:0007669"/>
    <property type="project" value="InterPro"/>
</dbReference>
<keyword evidence="5" id="KW-0560">Oxidoreductase</keyword>
<dbReference type="InterPro" id="IPR031481">
    <property type="entry name" value="Glyco_tran_10_N"/>
</dbReference>
<organism evidence="8 9">
    <name type="scientific">Macrostomum lignano</name>
    <dbReference type="NCBI Taxonomy" id="282301"/>
    <lineage>
        <taxon>Eukaryota</taxon>
        <taxon>Metazoa</taxon>
        <taxon>Spiralia</taxon>
        <taxon>Lophotrochozoa</taxon>
        <taxon>Platyhelminthes</taxon>
        <taxon>Rhabditophora</taxon>
        <taxon>Macrostomorpha</taxon>
        <taxon>Macrostomida</taxon>
        <taxon>Macrostomidae</taxon>
        <taxon>Macrostomum</taxon>
    </lineage>
</organism>
<proteinExistence type="predicted"/>
<keyword evidence="4" id="KW-0223">Dioxygenase</keyword>
<reference evidence="9" key="1">
    <citation type="submission" date="2016-11" db="UniProtKB">
        <authorList>
            <consortium name="WormBaseParasite"/>
        </authorList>
    </citation>
    <scope>IDENTIFICATION</scope>
</reference>
<dbReference type="GO" id="GO:0005506">
    <property type="term" value="F:iron ion binding"/>
    <property type="evidence" value="ECO:0007669"/>
    <property type="project" value="InterPro"/>
</dbReference>
<dbReference type="PANTHER" id="PTHR24014">
    <property type="entry name" value="2-OXOGLUTARATE AND IRON-DEPENDENT OXYGENASE DOMAIN-CONTAINING PROTEIN 2"/>
    <property type="match status" value="1"/>
</dbReference>
<dbReference type="PANTHER" id="PTHR24014:SF4">
    <property type="entry name" value="2-OXOGLUTARATE AND IRON-DEPENDENT OXYGENASE DOMAIN-CONTAINING PROTEIN 2"/>
    <property type="match status" value="1"/>
</dbReference>
<protein>
    <submittedName>
        <fullName evidence="9">Fe2OG dioxygenase domain-containing protein</fullName>
    </submittedName>
</protein>
<dbReference type="Pfam" id="PF17039">
    <property type="entry name" value="Glyco_tran_10_N"/>
    <property type="match status" value="1"/>
</dbReference>
<keyword evidence="6" id="KW-0408">Iron</keyword>
<evidence type="ECO:0000256" key="3">
    <source>
        <dbReference type="ARBA" id="ARBA00022896"/>
    </source>
</evidence>
<dbReference type="SUPFAM" id="SSF53756">
    <property type="entry name" value="UDP-Glycosyltransferase/glycogen phosphorylase"/>
    <property type="match status" value="1"/>
</dbReference>
<name>A0A1I8HYP7_9PLAT</name>
<accession>A0A1I8HYP7</accession>
<feature type="domain" description="Fe2OG dioxygenase" evidence="7">
    <location>
        <begin position="234"/>
        <end position="340"/>
    </location>
</feature>
<keyword evidence="2" id="KW-0479">Metal-binding</keyword>
<sequence>CFLTDNYFLEELGIHLNLRSLTDDSLKLSNSELEQLIAKRSWLERHPSADRAALQQQLRRLQAEGIFSRCAAELLAEQTRRESEDEASFAREAEIASRHVYKNPDLFSYGEVSQRSMFDPRFVAIVEACRHGNKATPGVSMDDLRQYGLRQVLEDVYFLPVFSPSFCSALHSEFSHFSDHSPVKTGRPNTMNRDGLLLDELRPIRAWLDRLRSDWLQPLVDCLLPEAANGAKLDSHRAFTVRYLPGRDTGLGYHYDNAEATLNVCLTDSNSYHGNALYFGDLVEPKLGGGCPLISPERLEALPGVEQRLGWGLLHPGLRMHGVRRLLEGTRLNLILWLRASRLRNRLCPRCWRRPECTRLSQRYVGSVRVFADIAPQVMGSPVTAATARPQLQLNRAMVRRFRSSLKMRLCCCFRWRNKSLLMTSAAFERQRLCWRLCVGCVVLLLAWSLLLQNGLELRDIPVLLRDRDAPFEIRAALPKASVSASGCPANASCIAFATRAFGSYSYWNGALQPGLVPSCASDCRVLADPSEAHALLFHGFDLPSRRRLRQMRQTQPSSQLWIYYSQESPVHLLTNRCVRDCLISPWLPFAGSALAFVKEFAFPSYLLRNYPDTTEEAGYFNWTVTYRRDSTIYLPHSRLARATNNQE</sequence>
<dbReference type="GO" id="GO:0031418">
    <property type="term" value="F:L-ascorbic acid binding"/>
    <property type="evidence" value="ECO:0007669"/>
    <property type="project" value="UniProtKB-KW"/>
</dbReference>
<evidence type="ECO:0000256" key="5">
    <source>
        <dbReference type="ARBA" id="ARBA00023002"/>
    </source>
</evidence>
<dbReference type="Pfam" id="PF25238">
    <property type="entry name" value="OGFOD2-like"/>
    <property type="match status" value="1"/>
</dbReference>
<dbReference type="WBParaSite" id="maker-uti_cns_0008739-snap-gene-0.3-mRNA-1">
    <property type="protein sequence ID" value="maker-uti_cns_0008739-snap-gene-0.3-mRNA-1"/>
    <property type="gene ID" value="maker-uti_cns_0008739-snap-gene-0.3"/>
</dbReference>
<dbReference type="PROSITE" id="PS51471">
    <property type="entry name" value="FE2OG_OXY"/>
    <property type="match status" value="1"/>
</dbReference>